<dbReference type="EMBL" id="CAJOBC010092317">
    <property type="protein sequence ID" value="CAF4408336.1"/>
    <property type="molecule type" value="Genomic_DNA"/>
</dbReference>
<dbReference type="Proteomes" id="UP000681722">
    <property type="component" value="Unassembled WGS sequence"/>
</dbReference>
<dbReference type="Proteomes" id="UP000677228">
    <property type="component" value="Unassembled WGS sequence"/>
</dbReference>
<dbReference type="EMBL" id="CAJNOK010027704">
    <property type="protein sequence ID" value="CAF1424659.1"/>
    <property type="molecule type" value="Genomic_DNA"/>
</dbReference>
<evidence type="ECO:0000313" key="2">
    <source>
        <dbReference type="EMBL" id="CAF1424659.1"/>
    </source>
</evidence>
<evidence type="ECO:0000313" key="5">
    <source>
        <dbReference type="EMBL" id="CAF4408336.1"/>
    </source>
</evidence>
<proteinExistence type="predicted"/>
<dbReference type="EMBL" id="CAJOBA010049478">
    <property type="protein sequence ID" value="CAF4224171.1"/>
    <property type="molecule type" value="Genomic_DNA"/>
</dbReference>
<dbReference type="PANTHER" id="PTHR21301:SF10">
    <property type="entry name" value="REVERSE TRANSCRIPTASE DOMAIN-CONTAINING PROTEIN"/>
    <property type="match status" value="1"/>
</dbReference>
<name>A0A815WNC6_9BILA</name>
<evidence type="ECO:0000313" key="6">
    <source>
        <dbReference type="Proteomes" id="UP000663829"/>
    </source>
</evidence>
<feature type="domain" description="Reverse transcriptase" evidence="1">
    <location>
        <begin position="1"/>
        <end position="111"/>
    </location>
</feature>
<evidence type="ECO:0000259" key="1">
    <source>
        <dbReference type="PROSITE" id="PS50878"/>
    </source>
</evidence>
<evidence type="ECO:0000313" key="3">
    <source>
        <dbReference type="EMBL" id="CAF1547556.1"/>
    </source>
</evidence>
<dbReference type="PANTHER" id="PTHR21301">
    <property type="entry name" value="REVERSE TRANSCRIPTASE"/>
    <property type="match status" value="1"/>
</dbReference>
<gene>
    <name evidence="3" type="ORF">GPM918_LOCUS38998</name>
    <name evidence="2" type="ORF">OVA965_LOCUS33809</name>
    <name evidence="5" type="ORF">SRO942_LOCUS39851</name>
    <name evidence="4" type="ORF">TMI583_LOCUS34711</name>
</gene>
<accession>A0A815WNC6</accession>
<dbReference type="InterPro" id="IPR000477">
    <property type="entry name" value="RT_dom"/>
</dbReference>
<sequence>MLDKNHVDPSAPTYHFQKRIRQLIEEQKLPNPNPVDDNNIILHIPPPILYPRQQLKRLLEIAVCNIPFRFLNKTYLQIEGVAMGSPLGPILADLFMTKLEQNLSRFSTNKP</sequence>
<keyword evidence="6" id="KW-1185">Reference proteome</keyword>
<reference evidence="3" key="1">
    <citation type="submission" date="2021-02" db="EMBL/GenBank/DDBJ databases">
        <authorList>
            <person name="Nowell W R."/>
        </authorList>
    </citation>
    <scope>NUCLEOTIDE SEQUENCE</scope>
</reference>
<dbReference type="AlphaFoldDB" id="A0A815WNC6"/>
<dbReference type="EMBL" id="CAJNOQ010026656">
    <property type="protein sequence ID" value="CAF1547556.1"/>
    <property type="molecule type" value="Genomic_DNA"/>
</dbReference>
<dbReference type="Proteomes" id="UP000663829">
    <property type="component" value="Unassembled WGS sequence"/>
</dbReference>
<comment type="caution">
    <text evidence="3">The sequence shown here is derived from an EMBL/GenBank/DDBJ whole genome shotgun (WGS) entry which is preliminary data.</text>
</comment>
<dbReference type="Proteomes" id="UP000682733">
    <property type="component" value="Unassembled WGS sequence"/>
</dbReference>
<evidence type="ECO:0000313" key="4">
    <source>
        <dbReference type="EMBL" id="CAF4224171.1"/>
    </source>
</evidence>
<dbReference type="OrthoDB" id="10047121at2759"/>
<protein>
    <recommendedName>
        <fullName evidence="1">Reverse transcriptase domain-containing protein</fullName>
    </recommendedName>
</protein>
<dbReference type="PROSITE" id="PS50878">
    <property type="entry name" value="RT_POL"/>
    <property type="match status" value="1"/>
</dbReference>
<organism evidence="3 6">
    <name type="scientific">Didymodactylos carnosus</name>
    <dbReference type="NCBI Taxonomy" id="1234261"/>
    <lineage>
        <taxon>Eukaryota</taxon>
        <taxon>Metazoa</taxon>
        <taxon>Spiralia</taxon>
        <taxon>Gnathifera</taxon>
        <taxon>Rotifera</taxon>
        <taxon>Eurotatoria</taxon>
        <taxon>Bdelloidea</taxon>
        <taxon>Philodinida</taxon>
        <taxon>Philodinidae</taxon>
        <taxon>Didymodactylos</taxon>
    </lineage>
</organism>